<organism evidence="3 4">
    <name type="scientific">Kribbella ginsengisoli</name>
    <dbReference type="NCBI Taxonomy" id="363865"/>
    <lineage>
        <taxon>Bacteria</taxon>
        <taxon>Bacillati</taxon>
        <taxon>Actinomycetota</taxon>
        <taxon>Actinomycetes</taxon>
        <taxon>Propionibacteriales</taxon>
        <taxon>Kribbellaceae</taxon>
        <taxon>Kribbella</taxon>
    </lineage>
</organism>
<keyword evidence="4" id="KW-1185">Reference proteome</keyword>
<accession>A0ABP6Y3B9</accession>
<comment type="caution">
    <text evidence="3">The sequence shown here is derived from an EMBL/GenBank/DDBJ whole genome shotgun (WGS) entry which is preliminary data.</text>
</comment>
<evidence type="ECO:0000313" key="4">
    <source>
        <dbReference type="Proteomes" id="UP001501222"/>
    </source>
</evidence>
<keyword evidence="2" id="KW-1133">Transmembrane helix</keyword>
<dbReference type="EMBL" id="BAABAA010000007">
    <property type="protein sequence ID" value="GAA3576126.1"/>
    <property type="molecule type" value="Genomic_DNA"/>
</dbReference>
<evidence type="ECO:0000256" key="2">
    <source>
        <dbReference type="SAM" id="Phobius"/>
    </source>
</evidence>
<feature type="region of interest" description="Disordered" evidence="1">
    <location>
        <begin position="125"/>
        <end position="146"/>
    </location>
</feature>
<name>A0ABP6Y3B9_9ACTN</name>
<dbReference type="RefSeq" id="WP_344844859.1">
    <property type="nucleotide sequence ID" value="NZ_BAABAA010000007.1"/>
</dbReference>
<reference evidence="4" key="1">
    <citation type="journal article" date="2019" name="Int. J. Syst. Evol. Microbiol.">
        <title>The Global Catalogue of Microorganisms (GCM) 10K type strain sequencing project: providing services to taxonomists for standard genome sequencing and annotation.</title>
        <authorList>
            <consortium name="The Broad Institute Genomics Platform"/>
            <consortium name="The Broad Institute Genome Sequencing Center for Infectious Disease"/>
            <person name="Wu L."/>
            <person name="Ma J."/>
        </authorList>
    </citation>
    <scope>NUCLEOTIDE SEQUENCE [LARGE SCALE GENOMIC DNA]</scope>
    <source>
        <strain evidence="4">JCM 16928</strain>
    </source>
</reference>
<sequence>MTVRLLAQLGVLLIGVLAAVAPILQARSARKNLREDLTLNINLLKELPPGSRERGELTAHVERQFEARLRHLDTKPQSTLDAAALVFAAVSTAIGIAAIGLGGWWNLGLILAAVGLFMAAFADGTPTPPLENRPQDAVQDKPREEL</sequence>
<keyword evidence="2" id="KW-0812">Transmembrane</keyword>
<protein>
    <submittedName>
        <fullName evidence="3">Uncharacterized protein</fullName>
    </submittedName>
</protein>
<proteinExistence type="predicted"/>
<gene>
    <name evidence="3" type="ORF">GCM10022235_52420</name>
</gene>
<feature type="transmembrane region" description="Helical" evidence="2">
    <location>
        <begin position="78"/>
        <end position="98"/>
    </location>
</feature>
<evidence type="ECO:0000256" key="1">
    <source>
        <dbReference type="SAM" id="MobiDB-lite"/>
    </source>
</evidence>
<keyword evidence="2" id="KW-0472">Membrane</keyword>
<feature type="transmembrane region" description="Helical" evidence="2">
    <location>
        <begin position="6"/>
        <end position="24"/>
    </location>
</feature>
<evidence type="ECO:0000313" key="3">
    <source>
        <dbReference type="EMBL" id="GAA3576126.1"/>
    </source>
</evidence>
<dbReference type="Proteomes" id="UP001501222">
    <property type="component" value="Unassembled WGS sequence"/>
</dbReference>